<organism evidence="22 23">
    <name type="scientific">Campylobacter porcelli</name>
    <dbReference type="NCBI Taxonomy" id="1660073"/>
    <lineage>
        <taxon>Bacteria</taxon>
        <taxon>Pseudomonadati</taxon>
        <taxon>Campylobacterota</taxon>
        <taxon>Epsilonproteobacteria</taxon>
        <taxon>Campylobacterales</taxon>
        <taxon>Campylobacteraceae</taxon>
        <taxon>Campylobacter</taxon>
    </lineage>
</organism>
<keyword evidence="9 13" id="KW-0560">Oxidoreductase</keyword>
<dbReference type="CDD" id="cd04601">
    <property type="entry name" value="CBS_pair_IMPDH"/>
    <property type="match status" value="1"/>
</dbReference>
<comment type="activity regulation">
    <text evidence="13">Mycophenolic acid (MPA) is a non-competitive inhibitor that prevents formation of the closed enzyme conformation by binding to the same site as the amobile flap. In contrast, mizoribine monophosphate (MZP) is a competitive inhibitor that induces the closed conformation. MPA is a potent inhibitor of mammalian IMPDHs but a poor inhibitor of the bacterial enzymes. MZP is a more potent inhibitor of bacterial IMPDH.</text>
</comment>
<dbReference type="PIRSF" id="PIRSF000130">
    <property type="entry name" value="IMPDH"/>
    <property type="match status" value="1"/>
</dbReference>
<dbReference type="NCBIfam" id="TIGR01302">
    <property type="entry name" value="IMP_dehydrog"/>
    <property type="match status" value="1"/>
</dbReference>
<dbReference type="HAMAP" id="MF_01964">
    <property type="entry name" value="IMPDH"/>
    <property type="match status" value="1"/>
</dbReference>
<dbReference type="RefSeq" id="WP_086297823.1">
    <property type="nucleotide sequence ID" value="NZ_CP018789.1"/>
</dbReference>
<evidence type="ECO:0000256" key="7">
    <source>
        <dbReference type="ARBA" id="ARBA00022755"/>
    </source>
</evidence>
<feature type="active site" description="Thioimidate intermediate" evidence="13 14">
    <location>
        <position position="301"/>
    </location>
</feature>
<evidence type="ECO:0000256" key="6">
    <source>
        <dbReference type="ARBA" id="ARBA00022749"/>
    </source>
</evidence>
<feature type="binding site" evidence="13 15">
    <location>
        <position position="411"/>
    </location>
    <ligand>
        <name>IMP</name>
        <dbReference type="ChEBI" id="CHEBI:58053"/>
    </ligand>
</feature>
<evidence type="ECO:0000256" key="20">
    <source>
        <dbReference type="RuleBase" id="RU003928"/>
    </source>
</evidence>
<feature type="binding site" evidence="13 15">
    <location>
        <position position="299"/>
    </location>
    <ligand>
        <name>IMP</name>
        <dbReference type="ChEBI" id="CHEBI:58053"/>
    </ligand>
</feature>
<evidence type="ECO:0000256" key="8">
    <source>
        <dbReference type="ARBA" id="ARBA00022958"/>
    </source>
</evidence>
<comment type="subunit">
    <text evidence="3 13">Homotetramer.</text>
</comment>
<evidence type="ECO:0000256" key="1">
    <source>
        <dbReference type="ARBA" id="ARBA00001958"/>
    </source>
</evidence>
<feature type="binding site" description="in other chain" evidence="13 17">
    <location>
        <position position="301"/>
    </location>
    <ligand>
        <name>K(+)</name>
        <dbReference type="ChEBI" id="CHEBI:29103"/>
        <note>ligand shared between two tetrameric partners</note>
    </ligand>
</feature>
<dbReference type="InterPro" id="IPR000644">
    <property type="entry name" value="CBS_dom"/>
</dbReference>
<dbReference type="CDD" id="cd00381">
    <property type="entry name" value="IMPDH"/>
    <property type="match status" value="1"/>
</dbReference>
<dbReference type="InterPro" id="IPR013785">
    <property type="entry name" value="Aldolase_TIM"/>
</dbReference>
<dbReference type="Pfam" id="PF00478">
    <property type="entry name" value="IMPDH"/>
    <property type="match status" value="1"/>
</dbReference>
<feature type="binding site" evidence="13 16">
    <location>
        <begin position="294"/>
        <end position="296"/>
    </location>
    <ligand>
        <name>NAD(+)</name>
        <dbReference type="ChEBI" id="CHEBI:57540"/>
    </ligand>
</feature>
<dbReference type="Gene3D" id="3.20.20.70">
    <property type="entry name" value="Aldolase class I"/>
    <property type="match status" value="1"/>
</dbReference>
<comment type="cofactor">
    <cofactor evidence="1 13">
        <name>K(+)</name>
        <dbReference type="ChEBI" id="CHEBI:29103"/>
    </cofactor>
</comment>
<dbReference type="STRING" id="1660073.CSUIS_1160"/>
<keyword evidence="5" id="KW-0677">Repeat</keyword>
<evidence type="ECO:0000256" key="15">
    <source>
        <dbReference type="PIRSR" id="PIRSR000130-2"/>
    </source>
</evidence>
<dbReference type="GO" id="GO:0006177">
    <property type="term" value="P:GMP biosynthetic process"/>
    <property type="evidence" value="ECO:0007669"/>
    <property type="project" value="UniProtKB-UniRule"/>
</dbReference>
<evidence type="ECO:0000256" key="3">
    <source>
        <dbReference type="ARBA" id="ARBA00011881"/>
    </source>
</evidence>
<dbReference type="SUPFAM" id="SSF54631">
    <property type="entry name" value="CBS-domain pair"/>
    <property type="match status" value="1"/>
</dbReference>
<dbReference type="PANTHER" id="PTHR11911:SF111">
    <property type="entry name" value="INOSINE-5'-MONOPHOSPHATE DEHYDROGENASE"/>
    <property type="match status" value="1"/>
</dbReference>
<dbReference type="InterPro" id="IPR046342">
    <property type="entry name" value="CBS_dom_sf"/>
</dbReference>
<evidence type="ECO:0000256" key="14">
    <source>
        <dbReference type="PIRSR" id="PIRSR000130-1"/>
    </source>
</evidence>
<dbReference type="PANTHER" id="PTHR11911">
    <property type="entry name" value="INOSINE-5-MONOPHOSPHATE DEHYDROGENASE RELATED"/>
    <property type="match status" value="1"/>
</dbReference>
<evidence type="ECO:0000259" key="21">
    <source>
        <dbReference type="PROSITE" id="PS51371"/>
    </source>
</evidence>
<feature type="binding site" evidence="13">
    <location>
        <position position="466"/>
    </location>
    <ligand>
        <name>K(+)</name>
        <dbReference type="ChEBI" id="CHEBI:29103"/>
        <note>ligand shared between two tetrameric partners</note>
    </ligand>
</feature>
<feature type="binding site" description="in other chain" evidence="13 17">
    <location>
        <position position="298"/>
    </location>
    <ligand>
        <name>K(+)</name>
        <dbReference type="ChEBI" id="CHEBI:29103"/>
        <note>ligand shared between two tetrameric partners</note>
    </ligand>
</feature>
<evidence type="ECO:0000256" key="10">
    <source>
        <dbReference type="ARBA" id="ARBA00023027"/>
    </source>
</evidence>
<dbReference type="GO" id="GO:0000166">
    <property type="term" value="F:nucleotide binding"/>
    <property type="evidence" value="ECO:0007669"/>
    <property type="project" value="UniProtKB-UniRule"/>
</dbReference>
<feature type="binding site" description="in other chain" evidence="13 17">
    <location>
        <position position="296"/>
    </location>
    <ligand>
        <name>K(+)</name>
        <dbReference type="ChEBI" id="CHEBI:29103"/>
        <note>ligand shared between two tetrameric partners</note>
    </ligand>
</feature>
<dbReference type="PROSITE" id="PS00487">
    <property type="entry name" value="IMP_DH_GMP_RED"/>
    <property type="match status" value="1"/>
</dbReference>
<dbReference type="EMBL" id="CP018789">
    <property type="protein sequence ID" value="ARR00960.1"/>
    <property type="molecule type" value="Genomic_DNA"/>
</dbReference>
<dbReference type="SUPFAM" id="SSF51412">
    <property type="entry name" value="Inosine monophosphate dehydrogenase (IMPDH)"/>
    <property type="match status" value="1"/>
</dbReference>
<comment type="function">
    <text evidence="13">Catalyzes the conversion of inosine 5'-phosphate (IMP) to xanthosine 5'-phosphate (XMP), the first committed and rate-limiting step in the de novo synthesis of guanine nucleotides, and therefore plays an important role in the regulation of cell growth.</text>
</comment>
<keyword evidence="4 13" id="KW-0479">Metal-binding</keyword>
<feature type="binding site" evidence="13">
    <location>
        <position position="467"/>
    </location>
    <ligand>
        <name>K(+)</name>
        <dbReference type="ChEBI" id="CHEBI:29103"/>
        <note>ligand shared between two tetrameric partners</note>
    </ligand>
</feature>
<dbReference type="AlphaFoldDB" id="A0A1X9SXI9"/>
<gene>
    <name evidence="13 22" type="primary">guaB</name>
    <name evidence="22" type="ORF">CSUIS_1160</name>
</gene>
<proteinExistence type="inferred from homology"/>
<dbReference type="GO" id="GO:0003938">
    <property type="term" value="F:IMP dehydrogenase activity"/>
    <property type="evidence" value="ECO:0007669"/>
    <property type="project" value="UniProtKB-UniRule"/>
</dbReference>
<comment type="pathway">
    <text evidence="13 20">Purine metabolism; XMP biosynthesis via de novo pathway; XMP from IMP: step 1/1.</text>
</comment>
<feature type="active site" description="Proton acceptor" evidence="13 14">
    <location>
        <position position="397"/>
    </location>
</feature>
<evidence type="ECO:0000256" key="13">
    <source>
        <dbReference type="HAMAP-Rule" id="MF_01964"/>
    </source>
</evidence>
<dbReference type="InterPro" id="IPR015875">
    <property type="entry name" value="IMP_DH/GMP_Rdtase_CS"/>
</dbReference>
<comment type="catalytic activity">
    <reaction evidence="12 13 20">
        <text>IMP + NAD(+) + H2O = XMP + NADH + H(+)</text>
        <dbReference type="Rhea" id="RHEA:11708"/>
        <dbReference type="ChEBI" id="CHEBI:15377"/>
        <dbReference type="ChEBI" id="CHEBI:15378"/>
        <dbReference type="ChEBI" id="CHEBI:57464"/>
        <dbReference type="ChEBI" id="CHEBI:57540"/>
        <dbReference type="ChEBI" id="CHEBI:57945"/>
        <dbReference type="ChEBI" id="CHEBI:58053"/>
        <dbReference type="EC" id="1.1.1.205"/>
    </reaction>
</comment>
<feature type="binding site" evidence="13 15">
    <location>
        <begin position="334"/>
        <end position="336"/>
    </location>
    <ligand>
        <name>IMP</name>
        <dbReference type="ChEBI" id="CHEBI:58053"/>
    </ligand>
</feature>
<feature type="binding site" evidence="16">
    <location>
        <begin position="244"/>
        <end position="246"/>
    </location>
    <ligand>
        <name>NAD(+)</name>
        <dbReference type="ChEBI" id="CHEBI:57540"/>
    </ligand>
</feature>
<dbReference type="GO" id="GO:0006183">
    <property type="term" value="P:GTP biosynthetic process"/>
    <property type="evidence" value="ECO:0007669"/>
    <property type="project" value="TreeGrafter"/>
</dbReference>
<name>A0A1X9SXI9_9BACT</name>
<keyword evidence="11 18" id="KW-0129">CBS domain</keyword>
<evidence type="ECO:0000256" key="16">
    <source>
        <dbReference type="PIRSR" id="PIRSR000130-3"/>
    </source>
</evidence>
<feature type="domain" description="CBS" evidence="21">
    <location>
        <begin position="152"/>
        <end position="209"/>
    </location>
</feature>
<feature type="binding site" evidence="13">
    <location>
        <position position="244"/>
    </location>
    <ligand>
        <name>NAD(+)</name>
        <dbReference type="ChEBI" id="CHEBI:57540"/>
    </ligand>
</feature>
<dbReference type="EC" id="1.1.1.205" evidence="13 20"/>
<evidence type="ECO:0000313" key="23">
    <source>
        <dbReference type="Proteomes" id="UP000194260"/>
    </source>
</evidence>
<protein>
    <recommendedName>
        <fullName evidence="13 20">Inosine-5'-monophosphate dehydrogenase</fullName>
        <shortName evidence="13">IMP dehydrogenase</shortName>
        <shortName evidence="13">IMPD</shortName>
        <shortName evidence="13">IMPDH</shortName>
        <ecNumber evidence="13 20">1.1.1.205</ecNumber>
    </recommendedName>
</protein>
<dbReference type="UniPathway" id="UPA00601">
    <property type="reaction ID" value="UER00295"/>
</dbReference>
<keyword evidence="6 13" id="KW-0332">GMP biosynthesis</keyword>
<evidence type="ECO:0000313" key="22">
    <source>
        <dbReference type="EMBL" id="ARR00960.1"/>
    </source>
</evidence>
<dbReference type="InterPro" id="IPR001093">
    <property type="entry name" value="IMP_DH_GMPRt"/>
</dbReference>
<sequence>MKIIKRALTFEDVLLVPQYSDILPKQVDIKSKFSKNIELNIPVVSAAMDTVTEHRTAIMMARLGGIGVIHKNMDLESQVKEVKKVKKSESGVIMDPISITAEASIKEALELMSDYRISGVPVIDENRVLIGILTNRDLRFENDYSKKVGEVMTKAPLITAPSGCTLDDAQKIFSTNKVEKLPIVDDSGKLEGLITIKDLKKRKEYPNANKDKFGRLRVAAAIGVGQIDRAKALAEAGVDALVMDSAHGHSKGIIDTLKEIKSLISGVDIVVGNVANPKAVIDLIKAGADGVKVGIGPGSICTTRIVAGVGVPQITAISDCADAAKEFNIPIIADGGIKYSGDFAKALAAGASCIMVGSLLAGCDESPGELVTFQGRQYKSYRGMGSIGAMTRGSSDRYFQEGTAQDKLVPEGIEGRVPYAGTIRDVIHQLIGGLRSSMGYCGSKDIKTFQDKAEFVEITSAGLKESHAHDVIITQEAPNYRVN</sequence>
<evidence type="ECO:0000256" key="12">
    <source>
        <dbReference type="ARBA" id="ARBA00048028"/>
    </source>
</evidence>
<reference evidence="23" key="1">
    <citation type="journal article" date="2017" name="Genome Biol. Evol.">
        <title>Comparative Genomic Analysis Identifies a Campylobacter Clade Deficient in Selenium Metabolism.</title>
        <authorList>
            <person name="Miller W.G."/>
            <person name="Yee E."/>
            <person name="Lopes B.S."/>
            <person name="Chapman M.H."/>
            <person name="Huynh S."/>
            <person name="Bono J.L."/>
            <person name="Parker C.T."/>
            <person name="Strachan N.J.C."/>
            <person name="Forbes K.J."/>
        </authorList>
    </citation>
    <scope>NUCLEOTIDE SEQUENCE [LARGE SCALE GENOMIC DNA]</scope>
    <source>
        <strain evidence="23">RM6137</strain>
    </source>
</reference>
<feature type="domain" description="CBS" evidence="21">
    <location>
        <begin position="92"/>
        <end position="148"/>
    </location>
</feature>
<evidence type="ECO:0000256" key="17">
    <source>
        <dbReference type="PIRSR" id="PIRSR000130-4"/>
    </source>
</evidence>
<dbReference type="GO" id="GO:0046872">
    <property type="term" value="F:metal ion binding"/>
    <property type="evidence" value="ECO:0007669"/>
    <property type="project" value="UniProtKB-UniRule"/>
</dbReference>
<dbReference type="PROSITE" id="PS51371">
    <property type="entry name" value="CBS"/>
    <property type="match status" value="2"/>
</dbReference>
<feature type="binding site" evidence="13 15">
    <location>
        <begin position="381"/>
        <end position="385"/>
    </location>
    <ligand>
        <name>IMP</name>
        <dbReference type="ChEBI" id="CHEBI:58053"/>
    </ligand>
</feature>
<keyword evidence="10 13" id="KW-0520">NAD</keyword>
<dbReference type="Pfam" id="PF00571">
    <property type="entry name" value="CBS"/>
    <property type="match status" value="2"/>
</dbReference>
<evidence type="ECO:0000256" key="11">
    <source>
        <dbReference type="ARBA" id="ARBA00023122"/>
    </source>
</evidence>
<evidence type="ECO:0000256" key="2">
    <source>
        <dbReference type="ARBA" id="ARBA00005502"/>
    </source>
</evidence>
<dbReference type="InterPro" id="IPR005990">
    <property type="entry name" value="IMP_DH"/>
</dbReference>
<dbReference type="SMART" id="SM00116">
    <property type="entry name" value="CBS"/>
    <property type="match status" value="2"/>
</dbReference>
<evidence type="ECO:0000256" key="9">
    <source>
        <dbReference type="ARBA" id="ARBA00023002"/>
    </source>
</evidence>
<feature type="binding site" evidence="13 15">
    <location>
        <begin position="357"/>
        <end position="358"/>
    </location>
    <ligand>
        <name>IMP</name>
        <dbReference type="ChEBI" id="CHEBI:58053"/>
    </ligand>
</feature>
<keyword evidence="8 13" id="KW-0630">Potassium</keyword>
<evidence type="ECO:0000256" key="18">
    <source>
        <dbReference type="PROSITE-ProRule" id="PRU00703"/>
    </source>
</evidence>
<dbReference type="KEGG" id="camy:CSUIS_1160"/>
<dbReference type="Proteomes" id="UP000194260">
    <property type="component" value="Chromosome"/>
</dbReference>
<evidence type="ECO:0000256" key="4">
    <source>
        <dbReference type="ARBA" id="ARBA00022723"/>
    </source>
</evidence>
<evidence type="ECO:0000256" key="5">
    <source>
        <dbReference type="ARBA" id="ARBA00022737"/>
    </source>
</evidence>
<evidence type="ECO:0000256" key="19">
    <source>
        <dbReference type="RuleBase" id="RU003927"/>
    </source>
</evidence>
<comment type="similarity">
    <text evidence="2 13 19">Belongs to the IMPDH/GMPR family.</text>
</comment>
<accession>A0A1X9SXI9</accession>
<dbReference type="SMART" id="SM01240">
    <property type="entry name" value="IMPDH"/>
    <property type="match status" value="1"/>
</dbReference>
<keyword evidence="7 13" id="KW-0658">Purine biosynthesis</keyword>
<feature type="binding site" evidence="13">
    <location>
        <position position="465"/>
    </location>
    <ligand>
        <name>K(+)</name>
        <dbReference type="ChEBI" id="CHEBI:29103"/>
        <note>ligand shared between two tetrameric partners</note>
    </ligand>
</feature>
<comment type="caution">
    <text evidence="13">Lacks conserved residue(s) required for the propagation of feature annotation.</text>
</comment>
<dbReference type="FunFam" id="3.20.20.70:FF:000003">
    <property type="entry name" value="GMP reductase"/>
    <property type="match status" value="1"/>
</dbReference>